<dbReference type="InterPro" id="IPR032675">
    <property type="entry name" value="LRR_dom_sf"/>
</dbReference>
<sequence length="564" mass="64107">MAKYLSNLKTVEIKHCDGIEEVISSRDKKSENEENTTFFPHLDTLELTDLPSLKHNINDESQSGQVIDDSWLFYQYPKKITIRSCDALSSLIPSYAVGQMKRLQELEVWDCRTMTEIFECESSTNNNFDEGSAHGVGATLTSPTPKTTIPTLVVVPQLFNLKVLSIIGCNHLSHVFSFSTLESLKQLKELRVTSCKAIHVIVKEENETSPKDVVFPRLERLVLYNLPNLKCFFLGVNDFKWPALDDVMIEDCPQLMMFTSGHSKTPKLKYISTGLGKHDLEESCGLNFHGTINEYDQTTFPETSSSSDPTISKGVLPCSFHNLIEIDIKDWFSRRTHAIPSHALLQLQKLEKIHLGIFYMGEEVFEVVALLEGINNSSGFNESQTPIVKVPNLRQVNLRRVNLLKYLWKSNQWMVLEFPNLTTVNIWGCEKLEHVFTCSMVGSLVQLQHLSISFCENIEVIVKEEDKKECDGKVNENIIMLPRLKSLTLNNLSSLKGFCLGKEAFSLSALDTLEIERCPAITCFTKGYLSTPELKVIDTRLGKYYAKPDLNSFIKNKQEEEYEF</sequence>
<evidence type="ECO:0000256" key="1">
    <source>
        <dbReference type="ARBA" id="ARBA00022821"/>
    </source>
</evidence>
<proteinExistence type="predicted"/>
<feature type="domain" description="Disease resistance protein At4g27190-like leucine-rich repeats" evidence="2">
    <location>
        <begin position="76"/>
        <end position="129"/>
    </location>
</feature>
<dbReference type="AlphaFoldDB" id="A0AAP0CWS7"/>
<organism evidence="3 4">
    <name type="scientific">Deinandra increscens subsp. villosa</name>
    <dbReference type="NCBI Taxonomy" id="3103831"/>
    <lineage>
        <taxon>Eukaryota</taxon>
        <taxon>Viridiplantae</taxon>
        <taxon>Streptophyta</taxon>
        <taxon>Embryophyta</taxon>
        <taxon>Tracheophyta</taxon>
        <taxon>Spermatophyta</taxon>
        <taxon>Magnoliopsida</taxon>
        <taxon>eudicotyledons</taxon>
        <taxon>Gunneridae</taxon>
        <taxon>Pentapetalae</taxon>
        <taxon>asterids</taxon>
        <taxon>campanulids</taxon>
        <taxon>Asterales</taxon>
        <taxon>Asteraceae</taxon>
        <taxon>Asteroideae</taxon>
        <taxon>Heliantheae alliance</taxon>
        <taxon>Madieae</taxon>
        <taxon>Madiinae</taxon>
        <taxon>Deinandra</taxon>
    </lineage>
</organism>
<accession>A0AAP0CWS7</accession>
<dbReference type="Gene3D" id="3.80.10.10">
    <property type="entry name" value="Ribonuclease Inhibitor"/>
    <property type="match status" value="2"/>
</dbReference>
<keyword evidence="1" id="KW-0611">Plant defense</keyword>
<dbReference type="InterPro" id="IPR057135">
    <property type="entry name" value="At4g27190-like_LRR"/>
</dbReference>
<evidence type="ECO:0000313" key="3">
    <source>
        <dbReference type="EMBL" id="KAK9064450.1"/>
    </source>
</evidence>
<name>A0AAP0CWS7_9ASTR</name>
<keyword evidence="4" id="KW-1185">Reference proteome</keyword>
<dbReference type="Proteomes" id="UP001408789">
    <property type="component" value="Unassembled WGS sequence"/>
</dbReference>
<dbReference type="EMBL" id="JBCNJP010000017">
    <property type="protein sequence ID" value="KAK9064450.1"/>
    <property type="molecule type" value="Genomic_DNA"/>
</dbReference>
<reference evidence="3 4" key="1">
    <citation type="submission" date="2024-04" db="EMBL/GenBank/DDBJ databases">
        <title>The reference genome of an endangered Asteraceae, Deinandra increscens subsp. villosa, native to the Central Coast of California.</title>
        <authorList>
            <person name="Guilliams M."/>
            <person name="Hasenstab-Lehman K."/>
            <person name="Meyer R."/>
            <person name="Mcevoy S."/>
        </authorList>
    </citation>
    <scope>NUCLEOTIDE SEQUENCE [LARGE SCALE GENOMIC DNA]</scope>
    <source>
        <tissue evidence="3">Leaf</tissue>
    </source>
</reference>
<comment type="caution">
    <text evidence="3">The sequence shown here is derived from an EMBL/GenBank/DDBJ whole genome shotgun (WGS) entry which is preliminary data.</text>
</comment>
<dbReference type="InterPro" id="IPR050905">
    <property type="entry name" value="Plant_NBS-LRR"/>
</dbReference>
<feature type="domain" description="Disease resistance protein At4g27190-like leucine-rich repeats" evidence="2">
    <location>
        <begin position="316"/>
        <end position="456"/>
    </location>
</feature>
<feature type="domain" description="Disease resistance protein At4g27190-like leucine-rich repeats" evidence="2">
    <location>
        <begin position="1"/>
        <end position="62"/>
    </location>
</feature>
<gene>
    <name evidence="3" type="ORF">SSX86_015832</name>
</gene>
<dbReference type="Pfam" id="PF23247">
    <property type="entry name" value="LRR_RPS2"/>
    <property type="match status" value="4"/>
</dbReference>
<evidence type="ECO:0000259" key="2">
    <source>
        <dbReference type="Pfam" id="PF23247"/>
    </source>
</evidence>
<evidence type="ECO:0000313" key="4">
    <source>
        <dbReference type="Proteomes" id="UP001408789"/>
    </source>
</evidence>
<protein>
    <recommendedName>
        <fullName evidence="2">Disease resistance protein At4g27190-like leucine-rich repeats domain-containing protein</fullName>
    </recommendedName>
</protein>
<dbReference type="PANTHER" id="PTHR33463:SF134">
    <property type="entry name" value="LEUCINE-RICH REPEAT DOMAIN, L DOMAIN-LIKE PROTEIN-RELATED"/>
    <property type="match status" value="1"/>
</dbReference>
<feature type="domain" description="Disease resistance protein At4g27190-like leucine-rich repeats" evidence="2">
    <location>
        <begin position="158"/>
        <end position="256"/>
    </location>
</feature>
<dbReference type="SUPFAM" id="SSF52058">
    <property type="entry name" value="L domain-like"/>
    <property type="match status" value="1"/>
</dbReference>
<dbReference type="PANTHER" id="PTHR33463">
    <property type="entry name" value="NB-ARC DOMAIN-CONTAINING PROTEIN-RELATED"/>
    <property type="match status" value="1"/>
</dbReference>